<comment type="caution">
    <text evidence="1">Lacks conserved residue(s) required for the propagation of feature annotation.</text>
</comment>
<keyword evidence="1 2" id="KW-0862">Zinc</keyword>
<feature type="binding site" evidence="1">
    <location>
        <position position="174"/>
    </location>
    <ligand>
        <name>Zn(2+)</name>
        <dbReference type="ChEBI" id="CHEBI:29105"/>
        <note>catalytic</note>
    </ligand>
</feature>
<keyword evidence="1 2" id="KW-0482">Metalloprotease</keyword>
<evidence type="ECO:0000259" key="3">
    <source>
        <dbReference type="PROSITE" id="PS51864"/>
    </source>
</evidence>
<evidence type="ECO:0000313" key="5">
    <source>
        <dbReference type="RefSeq" id="XP_034239105.1"/>
    </source>
</evidence>
<feature type="binding site" evidence="1">
    <location>
        <position position="178"/>
    </location>
    <ligand>
        <name>Zn(2+)</name>
        <dbReference type="ChEBI" id="CHEBI:29105"/>
        <note>catalytic</note>
    </ligand>
</feature>
<feature type="active site" evidence="1">
    <location>
        <position position="175"/>
    </location>
</feature>
<dbReference type="InParanoid" id="A0A6P8YPD6"/>
<keyword evidence="1" id="KW-1015">Disulfide bond</keyword>
<dbReference type="PRINTS" id="PR00480">
    <property type="entry name" value="ASTACIN"/>
</dbReference>
<dbReference type="PANTHER" id="PTHR10127:SF886">
    <property type="entry name" value="ASTACIN-LIKE METALLOENDOPEPTIDASE"/>
    <property type="match status" value="1"/>
</dbReference>
<keyword evidence="1 2" id="KW-0645">Protease</keyword>
<dbReference type="Proteomes" id="UP000515158">
    <property type="component" value="Unplaced"/>
</dbReference>
<dbReference type="InterPro" id="IPR001506">
    <property type="entry name" value="Peptidase_M12A"/>
</dbReference>
<keyword evidence="4" id="KW-1185">Reference proteome</keyword>
<keyword evidence="1 2" id="KW-0378">Hydrolase</keyword>
<dbReference type="RefSeq" id="XP_034239105.1">
    <property type="nucleotide sequence ID" value="XM_034383214.1"/>
</dbReference>
<accession>A0A6P8YPD6</accession>
<feature type="domain" description="Peptidase M12A" evidence="3">
    <location>
        <begin position="79"/>
        <end position="278"/>
    </location>
</feature>
<keyword evidence="1 2" id="KW-0479">Metal-binding</keyword>
<organism evidence="5">
    <name type="scientific">Thrips palmi</name>
    <name type="common">Melon thrips</name>
    <dbReference type="NCBI Taxonomy" id="161013"/>
    <lineage>
        <taxon>Eukaryota</taxon>
        <taxon>Metazoa</taxon>
        <taxon>Ecdysozoa</taxon>
        <taxon>Arthropoda</taxon>
        <taxon>Hexapoda</taxon>
        <taxon>Insecta</taxon>
        <taxon>Pterygota</taxon>
        <taxon>Neoptera</taxon>
        <taxon>Paraneoptera</taxon>
        <taxon>Thysanoptera</taxon>
        <taxon>Terebrantia</taxon>
        <taxon>Thripoidea</taxon>
        <taxon>Thripidae</taxon>
        <taxon>Thrips</taxon>
    </lineage>
</organism>
<evidence type="ECO:0000313" key="4">
    <source>
        <dbReference type="Proteomes" id="UP000515158"/>
    </source>
</evidence>
<sequence length="313" mass="35201">MRPRVRGAAGHAAGGRHPQPGAWWRWWPLSPSPTAPVSAVTGTSFLALCAARCFRFAELQLDRFLTFLAADAQPPGLRNADADPHSLWPHREVVLDLAPGEWSPQDLRLLQDALQDIERESCVRFVRRTNQTDYLLLKHTGHSCASIVGFQEGVGPIPTFLGGSGCLRKGTIQHEMLHTLGMWHEHTRPDRDEHVTVLWGNIAPGRKPNFLRRPPGTVRTLGLPYDYGSVMHYRSVAFSRNGLPTIVPKVVQGLPLMGQRRRFSQLDIAKLNTLYNCPAPYYRKESVYLDNLLINLIEDSFPKRTNHNILQAT</sequence>
<dbReference type="InterPro" id="IPR034035">
    <property type="entry name" value="Astacin-like_dom"/>
</dbReference>
<evidence type="ECO:0000256" key="1">
    <source>
        <dbReference type="PROSITE-ProRule" id="PRU01211"/>
    </source>
</evidence>
<dbReference type="SMART" id="SM00235">
    <property type="entry name" value="ZnMc"/>
    <property type="match status" value="1"/>
</dbReference>
<proteinExistence type="predicted"/>
<dbReference type="GO" id="GO:0008270">
    <property type="term" value="F:zinc ion binding"/>
    <property type="evidence" value="ECO:0007669"/>
    <property type="project" value="UniProtKB-UniRule"/>
</dbReference>
<comment type="cofactor">
    <cofactor evidence="1 2">
        <name>Zn(2+)</name>
        <dbReference type="ChEBI" id="CHEBI:29105"/>
    </cofactor>
    <text evidence="1 2">Binds 1 zinc ion per subunit.</text>
</comment>
<name>A0A6P8YPD6_THRPL</name>
<feature type="binding site" evidence="1">
    <location>
        <position position="184"/>
    </location>
    <ligand>
        <name>Zn(2+)</name>
        <dbReference type="ChEBI" id="CHEBI:29105"/>
        <note>catalytic</note>
    </ligand>
</feature>
<evidence type="ECO:0000256" key="2">
    <source>
        <dbReference type="RuleBase" id="RU361183"/>
    </source>
</evidence>
<dbReference type="Gene3D" id="3.40.390.10">
    <property type="entry name" value="Collagenase (Catalytic Domain)"/>
    <property type="match status" value="1"/>
</dbReference>
<protein>
    <recommendedName>
        <fullName evidence="2">Metalloendopeptidase</fullName>
        <ecNumber evidence="2">3.4.24.-</ecNumber>
    </recommendedName>
</protein>
<dbReference type="OrthoDB" id="291007at2759"/>
<dbReference type="EC" id="3.4.24.-" evidence="2"/>
<reference evidence="5" key="1">
    <citation type="submission" date="2025-08" db="UniProtKB">
        <authorList>
            <consortium name="RefSeq"/>
        </authorList>
    </citation>
    <scope>IDENTIFICATION</scope>
    <source>
        <tissue evidence="5">Total insect</tissue>
    </source>
</reference>
<dbReference type="GeneID" id="117644027"/>
<dbReference type="Pfam" id="PF01400">
    <property type="entry name" value="Astacin"/>
    <property type="match status" value="1"/>
</dbReference>
<dbReference type="GO" id="GO:0004222">
    <property type="term" value="F:metalloendopeptidase activity"/>
    <property type="evidence" value="ECO:0007669"/>
    <property type="project" value="UniProtKB-UniRule"/>
</dbReference>
<feature type="disulfide bond" evidence="1">
    <location>
        <begin position="122"/>
        <end position="277"/>
    </location>
</feature>
<dbReference type="CDD" id="cd04280">
    <property type="entry name" value="ZnMc_astacin_like"/>
    <property type="match status" value="1"/>
</dbReference>
<dbReference type="PROSITE" id="PS51864">
    <property type="entry name" value="ASTACIN"/>
    <property type="match status" value="1"/>
</dbReference>
<dbReference type="InterPro" id="IPR024079">
    <property type="entry name" value="MetalloPept_cat_dom_sf"/>
</dbReference>
<dbReference type="GO" id="GO:0006508">
    <property type="term" value="P:proteolysis"/>
    <property type="evidence" value="ECO:0007669"/>
    <property type="project" value="UniProtKB-KW"/>
</dbReference>
<dbReference type="AlphaFoldDB" id="A0A6P8YPD6"/>
<dbReference type="PANTHER" id="PTHR10127">
    <property type="entry name" value="DISCOIDIN, CUB, EGF, LAMININ , AND ZINC METALLOPROTEASE DOMAIN CONTAINING"/>
    <property type="match status" value="1"/>
</dbReference>
<dbReference type="SUPFAM" id="SSF55486">
    <property type="entry name" value="Metalloproteases ('zincins'), catalytic domain"/>
    <property type="match status" value="1"/>
</dbReference>
<gene>
    <name evidence="5" type="primary">LOC117644027</name>
</gene>
<dbReference type="InterPro" id="IPR006026">
    <property type="entry name" value="Peptidase_Metallo"/>
</dbReference>
<dbReference type="KEGG" id="tpal:117644027"/>
<feature type="disulfide bond" evidence="1">
    <location>
        <begin position="144"/>
        <end position="166"/>
    </location>
</feature>